<feature type="compositionally biased region" description="Basic and acidic residues" evidence="1">
    <location>
        <begin position="105"/>
        <end position="122"/>
    </location>
</feature>
<evidence type="ECO:0000313" key="5">
    <source>
        <dbReference type="Proteomes" id="UP000220158"/>
    </source>
</evidence>
<keyword evidence="5" id="KW-1185">Reference proteome</keyword>
<feature type="chain" id="PRO_5012904638" description="Early transcribed membrane protein" evidence="3">
    <location>
        <begin position="25"/>
        <end position="122"/>
    </location>
</feature>
<evidence type="ECO:0000256" key="1">
    <source>
        <dbReference type="SAM" id="MobiDB-lite"/>
    </source>
</evidence>
<evidence type="ECO:0000313" key="4">
    <source>
        <dbReference type="EMBL" id="CRG84711.1"/>
    </source>
</evidence>
<dbReference type="NCBIfam" id="TIGR01495">
    <property type="entry name" value="ETRAMP"/>
    <property type="match status" value="1"/>
</dbReference>
<feature type="signal peptide" evidence="3">
    <location>
        <begin position="1"/>
        <end position="24"/>
    </location>
</feature>
<evidence type="ECO:0000256" key="3">
    <source>
        <dbReference type="SAM" id="SignalP"/>
    </source>
</evidence>
<dbReference type="AlphaFoldDB" id="A0A1J1GK61"/>
<dbReference type="EMBL" id="CVMU01000223">
    <property type="protein sequence ID" value="CRG84711.1"/>
    <property type="molecule type" value="Genomic_DNA"/>
</dbReference>
<proteinExistence type="predicted"/>
<organism evidence="4 5">
    <name type="scientific">Plasmodium relictum</name>
    <dbReference type="NCBI Taxonomy" id="85471"/>
    <lineage>
        <taxon>Eukaryota</taxon>
        <taxon>Sar</taxon>
        <taxon>Alveolata</taxon>
        <taxon>Apicomplexa</taxon>
        <taxon>Aconoidasida</taxon>
        <taxon>Haemosporida</taxon>
        <taxon>Plasmodiidae</taxon>
        <taxon>Plasmodium</taxon>
        <taxon>Plasmodium (Haemamoeba)</taxon>
    </lineage>
</organism>
<keyword evidence="3" id="KW-0732">Signal</keyword>
<dbReference type="VEuPathDB" id="PlasmoDB:PRELSG_0025900"/>
<keyword evidence="2" id="KW-0472">Membrane</keyword>
<sequence>MRFSKIFSFFAFILSIKLLNRCHCDVGEGGVVDTTVSGPGFHNPSGTSSEENILAQVTEDLERKRAKEKIIFITSLVAGLLALAGTVVGVGVYASKRNKGNNPEDPQKKEEEKTEGGEEEHK</sequence>
<feature type="region of interest" description="Disordered" evidence="1">
    <location>
        <begin position="95"/>
        <end position="122"/>
    </location>
</feature>
<dbReference type="KEGG" id="prel:PRELSG_0025900"/>
<dbReference type="GeneID" id="39734188"/>
<dbReference type="Proteomes" id="UP000220158">
    <property type="component" value="Unassembled WGS sequence"/>
</dbReference>
<evidence type="ECO:0000256" key="2">
    <source>
        <dbReference type="SAM" id="Phobius"/>
    </source>
</evidence>
<dbReference type="InterPro" id="IPR006389">
    <property type="entry name" value="Early_transc_mb_plasmodium"/>
</dbReference>
<keyword evidence="2" id="KW-1133">Transmembrane helix</keyword>
<feature type="transmembrane region" description="Helical" evidence="2">
    <location>
        <begin position="70"/>
        <end position="94"/>
    </location>
</feature>
<keyword evidence="2" id="KW-0812">Transmembrane</keyword>
<reference evidence="4 5" key="1">
    <citation type="submission" date="2015-04" db="EMBL/GenBank/DDBJ databases">
        <authorList>
            <consortium name="Pathogen Informatics"/>
        </authorList>
    </citation>
    <scope>NUCLEOTIDE SEQUENCE [LARGE SCALE GENOMIC DNA]</scope>
    <source>
        <strain evidence="4 5">SGS1</strain>
    </source>
</reference>
<gene>
    <name evidence="4" type="ORF">PRELSG_0025900</name>
</gene>
<dbReference type="RefSeq" id="XP_028531149.1">
    <property type="nucleotide sequence ID" value="XM_028675523.1"/>
</dbReference>
<evidence type="ECO:0008006" key="6">
    <source>
        <dbReference type="Google" id="ProtNLM"/>
    </source>
</evidence>
<dbReference type="Pfam" id="PF09716">
    <property type="entry name" value="ETRAMP"/>
    <property type="match status" value="1"/>
</dbReference>
<protein>
    <recommendedName>
        <fullName evidence="6">Early transcribed membrane protein</fullName>
    </recommendedName>
</protein>
<accession>A0A1J1GK61</accession>
<name>A0A1J1GK61_PLARL</name>